<evidence type="ECO:0000313" key="3">
    <source>
        <dbReference type="Proteomes" id="UP000198943"/>
    </source>
</evidence>
<dbReference type="InterPro" id="IPR052930">
    <property type="entry name" value="TA_antitoxin_MntA"/>
</dbReference>
<dbReference type="InterPro" id="IPR001387">
    <property type="entry name" value="Cro/C1-type_HTH"/>
</dbReference>
<dbReference type="GO" id="GO:0003677">
    <property type="term" value="F:DNA binding"/>
    <property type="evidence" value="ECO:0007669"/>
    <property type="project" value="InterPro"/>
</dbReference>
<name>A0A1G6LIQ6_9FIRM</name>
<dbReference type="Pfam" id="PF18765">
    <property type="entry name" value="Polbeta"/>
    <property type="match status" value="1"/>
</dbReference>
<dbReference type="PANTHER" id="PTHR43852">
    <property type="entry name" value="NUCLEOTIDYLTRANSFERASE"/>
    <property type="match status" value="1"/>
</dbReference>
<dbReference type="PROSITE" id="PS50943">
    <property type="entry name" value="HTH_CROC1"/>
    <property type="match status" value="1"/>
</dbReference>
<dbReference type="InterPro" id="IPR043519">
    <property type="entry name" value="NT_sf"/>
</dbReference>
<accession>A0A1G6LIQ6</accession>
<evidence type="ECO:0000259" key="1">
    <source>
        <dbReference type="PROSITE" id="PS50943"/>
    </source>
</evidence>
<dbReference type="Pfam" id="PF12844">
    <property type="entry name" value="HTH_19"/>
    <property type="match status" value="1"/>
</dbReference>
<reference evidence="3" key="1">
    <citation type="submission" date="2016-10" db="EMBL/GenBank/DDBJ databases">
        <authorList>
            <person name="Varghese N."/>
            <person name="Submissions S."/>
        </authorList>
    </citation>
    <scope>NUCLEOTIDE SEQUENCE [LARGE SCALE GENOMIC DNA]</scope>
    <source>
        <strain evidence="3">DSM 11005</strain>
    </source>
</reference>
<sequence length="157" mass="18308">MTALKEMRISKQITQQEAARRLGISLRSYIMYENDAAKENTIKYRFLLQELQKINAVDEEHGILTTEQIRKCCKEILDAYQVEYCYLFGSYAKGKATEQSDVDLLISTKETGLRFYEIAERLRECLHKKVDLLDVKQLVNNETLIDEMLKEGIKIYG</sequence>
<dbReference type="OrthoDB" id="6315255at2"/>
<dbReference type="CDD" id="cd05403">
    <property type="entry name" value="NT_KNTase_like"/>
    <property type="match status" value="1"/>
</dbReference>
<dbReference type="RefSeq" id="WP_093730274.1">
    <property type="nucleotide sequence ID" value="NZ_FMYW01000007.1"/>
</dbReference>
<dbReference type="InterPro" id="IPR041633">
    <property type="entry name" value="Polbeta"/>
</dbReference>
<evidence type="ECO:0000313" key="2">
    <source>
        <dbReference type="EMBL" id="SDC42837.1"/>
    </source>
</evidence>
<dbReference type="SUPFAM" id="SSF47413">
    <property type="entry name" value="lambda repressor-like DNA-binding domains"/>
    <property type="match status" value="1"/>
</dbReference>
<organism evidence="2 3">
    <name type="scientific">Succiniclasticum ruminis</name>
    <dbReference type="NCBI Taxonomy" id="40841"/>
    <lineage>
        <taxon>Bacteria</taxon>
        <taxon>Bacillati</taxon>
        <taxon>Bacillota</taxon>
        <taxon>Negativicutes</taxon>
        <taxon>Acidaminococcales</taxon>
        <taxon>Acidaminococcaceae</taxon>
        <taxon>Succiniclasticum</taxon>
    </lineage>
</organism>
<gene>
    <name evidence="2" type="ORF">SAMN04487864_10783</name>
</gene>
<keyword evidence="3" id="KW-1185">Reference proteome</keyword>
<dbReference type="SUPFAM" id="SSF81301">
    <property type="entry name" value="Nucleotidyltransferase"/>
    <property type="match status" value="1"/>
</dbReference>
<dbReference type="EMBL" id="FMYW01000007">
    <property type="protein sequence ID" value="SDC42837.1"/>
    <property type="molecule type" value="Genomic_DNA"/>
</dbReference>
<dbReference type="Gene3D" id="3.30.460.10">
    <property type="entry name" value="Beta Polymerase, domain 2"/>
    <property type="match status" value="1"/>
</dbReference>
<protein>
    <recommendedName>
        <fullName evidence="1">HTH cro/C1-type domain-containing protein</fullName>
    </recommendedName>
</protein>
<dbReference type="PANTHER" id="PTHR43852:SF3">
    <property type="entry name" value="NUCLEOTIDYLTRANSFERASE"/>
    <property type="match status" value="1"/>
</dbReference>
<dbReference type="AlphaFoldDB" id="A0A1G6LIQ6"/>
<dbReference type="Proteomes" id="UP000198943">
    <property type="component" value="Unassembled WGS sequence"/>
</dbReference>
<dbReference type="Gene3D" id="1.10.260.40">
    <property type="entry name" value="lambda repressor-like DNA-binding domains"/>
    <property type="match status" value="1"/>
</dbReference>
<dbReference type="CDD" id="cd00093">
    <property type="entry name" value="HTH_XRE"/>
    <property type="match status" value="1"/>
</dbReference>
<dbReference type="InterPro" id="IPR010982">
    <property type="entry name" value="Lambda_DNA-bd_dom_sf"/>
</dbReference>
<proteinExistence type="predicted"/>
<feature type="domain" description="HTH cro/C1-type" evidence="1">
    <location>
        <begin position="4"/>
        <end position="35"/>
    </location>
</feature>